<dbReference type="RefSeq" id="XP_060453955.1">
    <property type="nucleotide sequence ID" value="XM_060597020.1"/>
</dbReference>
<dbReference type="InterPro" id="IPR034164">
    <property type="entry name" value="Pepsin-like_dom"/>
</dbReference>
<dbReference type="EMBL" id="AP028213">
    <property type="protein sequence ID" value="BEI88689.1"/>
    <property type="molecule type" value="Genomic_DNA"/>
</dbReference>
<dbReference type="InterPro" id="IPR001969">
    <property type="entry name" value="Aspartic_peptidase_AS"/>
</dbReference>
<dbReference type="InterPro" id="IPR033121">
    <property type="entry name" value="PEPTIDASE_A1"/>
</dbReference>
<protein>
    <recommendedName>
        <fullName evidence="6">Peptidase A1 domain-containing protein</fullName>
    </recommendedName>
</protein>
<dbReference type="PRINTS" id="PR00792">
    <property type="entry name" value="PEPSIN"/>
</dbReference>
<evidence type="ECO:0000259" key="6">
    <source>
        <dbReference type="PROSITE" id="PS51767"/>
    </source>
</evidence>
<evidence type="ECO:0000256" key="4">
    <source>
        <dbReference type="PIRSR" id="PIRSR601461-2"/>
    </source>
</evidence>
<evidence type="ECO:0000313" key="7">
    <source>
        <dbReference type="EMBL" id="BEI88689.1"/>
    </source>
</evidence>
<dbReference type="InterPro" id="IPR001461">
    <property type="entry name" value="Aspartic_peptidase_A1"/>
</dbReference>
<dbReference type="InterPro" id="IPR021109">
    <property type="entry name" value="Peptidase_aspartic_dom_sf"/>
</dbReference>
<dbReference type="Gene3D" id="2.40.70.10">
    <property type="entry name" value="Acid Proteases"/>
    <property type="match status" value="2"/>
</dbReference>
<name>A0AA48I002_9TREE</name>
<feature type="active site" evidence="3">
    <location>
        <position position="285"/>
    </location>
</feature>
<dbReference type="PANTHER" id="PTHR47966:SF6">
    <property type="entry name" value="PEPTIDASE A1 DOMAIN-CONTAINING PROTEIN"/>
    <property type="match status" value="1"/>
</dbReference>
<feature type="active site" evidence="3">
    <location>
        <position position="87"/>
    </location>
</feature>
<evidence type="ECO:0000256" key="1">
    <source>
        <dbReference type="ARBA" id="ARBA00007447"/>
    </source>
</evidence>
<evidence type="ECO:0000256" key="5">
    <source>
        <dbReference type="RuleBase" id="RU000454"/>
    </source>
</evidence>
<dbReference type="CDD" id="cd05471">
    <property type="entry name" value="pepsin_like"/>
    <property type="match status" value="1"/>
</dbReference>
<evidence type="ECO:0000256" key="3">
    <source>
        <dbReference type="PIRSR" id="PIRSR601461-1"/>
    </source>
</evidence>
<dbReference type="PROSITE" id="PS00141">
    <property type="entry name" value="ASP_PROTEASE"/>
    <property type="match status" value="1"/>
</dbReference>
<dbReference type="GO" id="GO:0004190">
    <property type="term" value="F:aspartic-type endopeptidase activity"/>
    <property type="evidence" value="ECO:0007669"/>
    <property type="project" value="UniProtKB-KW"/>
</dbReference>
<feature type="disulfide bond" evidence="4">
    <location>
        <begin position="319"/>
        <end position="353"/>
    </location>
</feature>
<dbReference type="GeneID" id="85492560"/>
<evidence type="ECO:0000256" key="2">
    <source>
        <dbReference type="ARBA" id="ARBA00022750"/>
    </source>
</evidence>
<keyword evidence="4" id="KW-1015">Disulfide bond</keyword>
<sequence length="393" mass="42649">MKLVLLSLLAVAHAAPTKRQEDGDDDGVISLDLTFNPPPMVDGVPEIIHKAANVPHDVPLTDWARELLYSTQIQVGTPPQTVTVHVDTGSGDLSIWNGDNCTMPECTDPANQPQYHPGNSSTFKLVKATAEPVLRYGIGESGGEWAQDRVSLGGFTQEHQNFLAQSYGSTGYGGKNVTGLLGMSFPSLTVGKEIKTNWLANAIVRFKKPMFSFYLQHTNTLANGTIPATTPGGVLTLGGVNKKYYKGRIQYSNVEKPLGFWKISMDAVKFNGKAITNGTADAVIDTGTSLVLGPADIVDATMAGIPGADKYQGMWRVPCNTTATYSLTFSGKEWVVPPRDFLYTASRADPSLCYTSIVPAQYPFWLVGDSFLKNVYTVFQWKPARVGFAELRV</sequence>
<dbReference type="Proteomes" id="UP001233271">
    <property type="component" value="Chromosome 2"/>
</dbReference>
<keyword evidence="8" id="KW-1185">Reference proteome</keyword>
<gene>
    <name evidence="7" type="ORF">CcaverHIS019_0200510</name>
</gene>
<evidence type="ECO:0000313" key="8">
    <source>
        <dbReference type="Proteomes" id="UP001233271"/>
    </source>
</evidence>
<feature type="domain" description="Peptidase A1" evidence="6">
    <location>
        <begin position="69"/>
        <end position="389"/>
    </location>
</feature>
<keyword evidence="5" id="KW-0378">Hydrolase</keyword>
<dbReference type="AlphaFoldDB" id="A0AA48I002"/>
<accession>A0AA48I002</accession>
<dbReference type="PROSITE" id="PS51767">
    <property type="entry name" value="PEPTIDASE_A1"/>
    <property type="match status" value="1"/>
</dbReference>
<dbReference type="KEGG" id="ccac:CcaHIS019_0200510"/>
<proteinExistence type="inferred from homology"/>
<keyword evidence="2 5" id="KW-0064">Aspartyl protease</keyword>
<comment type="similarity">
    <text evidence="1 5">Belongs to the peptidase A1 family.</text>
</comment>
<organism evidence="7 8">
    <name type="scientific">Cutaneotrichosporon cavernicola</name>
    <dbReference type="NCBI Taxonomy" id="279322"/>
    <lineage>
        <taxon>Eukaryota</taxon>
        <taxon>Fungi</taxon>
        <taxon>Dikarya</taxon>
        <taxon>Basidiomycota</taxon>
        <taxon>Agaricomycotina</taxon>
        <taxon>Tremellomycetes</taxon>
        <taxon>Trichosporonales</taxon>
        <taxon>Trichosporonaceae</taxon>
        <taxon>Cutaneotrichosporon</taxon>
    </lineage>
</organism>
<keyword evidence="5" id="KW-0645">Protease</keyword>
<dbReference type="PANTHER" id="PTHR47966">
    <property type="entry name" value="BETA-SITE APP-CLEAVING ENZYME, ISOFORM A-RELATED"/>
    <property type="match status" value="1"/>
</dbReference>
<reference evidence="7" key="1">
    <citation type="journal article" date="2023" name="BMC Genomics">
        <title>Chromosome-level genome assemblies of Cutaneotrichosporon spp. (Trichosporonales, Basidiomycota) reveal imbalanced evolution between nucleotide sequences and chromosome synteny.</title>
        <authorList>
            <person name="Kobayashi Y."/>
            <person name="Kayamori A."/>
            <person name="Aoki K."/>
            <person name="Shiwa Y."/>
            <person name="Matsutani M."/>
            <person name="Fujita N."/>
            <person name="Sugita T."/>
            <person name="Iwasaki W."/>
            <person name="Tanaka N."/>
            <person name="Takashima M."/>
        </authorList>
    </citation>
    <scope>NUCLEOTIDE SEQUENCE</scope>
    <source>
        <strain evidence="7">HIS019</strain>
    </source>
</reference>
<dbReference type="Pfam" id="PF00026">
    <property type="entry name" value="Asp"/>
    <property type="match status" value="1"/>
</dbReference>
<dbReference type="GO" id="GO:0006508">
    <property type="term" value="P:proteolysis"/>
    <property type="evidence" value="ECO:0007669"/>
    <property type="project" value="UniProtKB-KW"/>
</dbReference>
<dbReference type="SUPFAM" id="SSF50630">
    <property type="entry name" value="Acid proteases"/>
    <property type="match status" value="1"/>
</dbReference>